<name>A0ABR0EY51_ZASCE</name>
<keyword evidence="1" id="KW-0472">Membrane</keyword>
<evidence type="ECO:0000256" key="1">
    <source>
        <dbReference type="SAM" id="Phobius"/>
    </source>
</evidence>
<protein>
    <recommendedName>
        <fullName evidence="4">P-loop containing nucleoside triphosphate hydrolase protein</fullName>
    </recommendedName>
</protein>
<comment type="caution">
    <text evidence="2">The sequence shown here is derived from an EMBL/GenBank/DDBJ whole genome shotgun (WGS) entry which is preliminary data.</text>
</comment>
<keyword evidence="3" id="KW-1185">Reference proteome</keyword>
<gene>
    <name evidence="2" type="ORF">PRZ48_000105</name>
</gene>
<evidence type="ECO:0000313" key="2">
    <source>
        <dbReference type="EMBL" id="KAK4506375.1"/>
    </source>
</evidence>
<accession>A0ABR0EY51</accession>
<dbReference type="PANTHER" id="PTHR36978">
    <property type="entry name" value="P-LOOP CONTAINING NUCLEOTIDE TRIPHOSPHATE HYDROLASE"/>
    <property type="match status" value="1"/>
</dbReference>
<keyword evidence="1" id="KW-1133">Transmembrane helix</keyword>
<evidence type="ECO:0000313" key="3">
    <source>
        <dbReference type="Proteomes" id="UP001305779"/>
    </source>
</evidence>
<proteinExistence type="predicted"/>
<dbReference type="SUPFAM" id="SSF52540">
    <property type="entry name" value="P-loop containing nucleoside triphosphate hydrolases"/>
    <property type="match status" value="1"/>
</dbReference>
<dbReference type="Proteomes" id="UP001305779">
    <property type="component" value="Unassembled WGS sequence"/>
</dbReference>
<feature type="transmembrane region" description="Helical" evidence="1">
    <location>
        <begin position="266"/>
        <end position="294"/>
    </location>
</feature>
<dbReference type="Pfam" id="PF17784">
    <property type="entry name" value="Sulfotransfer_4"/>
    <property type="match status" value="1"/>
</dbReference>
<evidence type="ECO:0008006" key="4">
    <source>
        <dbReference type="Google" id="ProtNLM"/>
    </source>
</evidence>
<organism evidence="2 3">
    <name type="scientific">Zasmidium cellare</name>
    <name type="common">Wine cellar mold</name>
    <name type="synonym">Racodium cellare</name>
    <dbReference type="NCBI Taxonomy" id="395010"/>
    <lineage>
        <taxon>Eukaryota</taxon>
        <taxon>Fungi</taxon>
        <taxon>Dikarya</taxon>
        <taxon>Ascomycota</taxon>
        <taxon>Pezizomycotina</taxon>
        <taxon>Dothideomycetes</taxon>
        <taxon>Dothideomycetidae</taxon>
        <taxon>Mycosphaerellales</taxon>
        <taxon>Mycosphaerellaceae</taxon>
        <taxon>Zasmidium</taxon>
    </lineage>
</organism>
<reference evidence="2 3" key="1">
    <citation type="journal article" date="2023" name="G3 (Bethesda)">
        <title>A chromosome-level genome assembly of Zasmidium syzygii isolated from banana leaves.</title>
        <authorList>
            <person name="van Westerhoven A.C."/>
            <person name="Mehrabi R."/>
            <person name="Talebi R."/>
            <person name="Steentjes M.B.F."/>
            <person name="Corcolon B."/>
            <person name="Chong P.A."/>
            <person name="Kema G.H.J."/>
            <person name="Seidl M.F."/>
        </authorList>
    </citation>
    <scope>NUCLEOTIDE SEQUENCE [LARGE SCALE GENOMIC DNA]</scope>
    <source>
        <strain evidence="2 3">P124</strain>
    </source>
</reference>
<dbReference type="Gene3D" id="3.40.50.300">
    <property type="entry name" value="P-loop containing nucleotide triphosphate hydrolases"/>
    <property type="match status" value="1"/>
</dbReference>
<dbReference type="EMBL" id="JAXOVC010000001">
    <property type="protein sequence ID" value="KAK4506375.1"/>
    <property type="molecule type" value="Genomic_DNA"/>
</dbReference>
<sequence length="305" mass="34746">MATKKKTESLNDAWDPRAAIKETYSLKPHPKTGRLIDSHPGKRTVPMKVLVLGLSRTGTMSLFAGLEQLGYHPYHMVKAIASPKSNLDVWREGIDAKFYGKGGKWGREEFDKILGNYDSVADVPCASFAEELVQAYPEAKVILNHRDVDQWLASMDSTAGAVLRWRGWNFLSSWDPALTEPFWKFANSVMPATYGSLHDFSPQSPARKLFLEHYERVKEVTPPDRLLEYRVQEGWGPICKFLDLPVPNDDFPRVNDKTQFIVSHSIMWYLGFSKMILKVSLMVAPAVAVGVAVWQRKSLQQWKFW</sequence>
<dbReference type="InterPro" id="IPR027417">
    <property type="entry name" value="P-loop_NTPase"/>
</dbReference>
<dbReference type="InterPro" id="IPR040632">
    <property type="entry name" value="Sulfotransfer_4"/>
</dbReference>
<keyword evidence="1" id="KW-0812">Transmembrane</keyword>
<dbReference type="PANTHER" id="PTHR36978:SF4">
    <property type="entry name" value="P-LOOP CONTAINING NUCLEOSIDE TRIPHOSPHATE HYDROLASE PROTEIN"/>
    <property type="match status" value="1"/>
</dbReference>